<dbReference type="PANTHER" id="PTHR34984">
    <property type="entry name" value="CARBON STORAGE REGULATOR"/>
    <property type="match status" value="1"/>
</dbReference>
<gene>
    <name evidence="5 6" type="primary">csrA</name>
    <name evidence="6" type="ORF">DEX24_06215</name>
</gene>
<evidence type="ECO:0000256" key="4">
    <source>
        <dbReference type="ARBA" id="ARBA00022884"/>
    </source>
</evidence>
<dbReference type="PANTHER" id="PTHR34984:SF1">
    <property type="entry name" value="CARBON STORAGE REGULATOR"/>
    <property type="match status" value="1"/>
</dbReference>
<dbReference type="EMBL" id="QFVR01000006">
    <property type="protein sequence ID" value="PWI25794.1"/>
    <property type="molecule type" value="Genomic_DNA"/>
</dbReference>
<evidence type="ECO:0000256" key="1">
    <source>
        <dbReference type="ARBA" id="ARBA00022490"/>
    </source>
</evidence>
<keyword evidence="3 5" id="KW-0810">Translation regulation</keyword>
<comment type="caution">
    <text evidence="6">The sequence shown here is derived from an EMBL/GenBank/DDBJ whole genome shotgun (WGS) entry which is preliminary data.</text>
</comment>
<reference evidence="6 7" key="1">
    <citation type="submission" date="2018-05" db="EMBL/GenBank/DDBJ databases">
        <title>Kurthia sibirica genome sequence.</title>
        <authorList>
            <person name="Maclea K.S."/>
            <person name="Goen A.E."/>
        </authorList>
    </citation>
    <scope>NUCLEOTIDE SEQUENCE [LARGE SCALE GENOMIC DNA]</scope>
    <source>
        <strain evidence="6 7">ATCC 49154</strain>
    </source>
</reference>
<accession>A0A2U3AMN7</accession>
<dbReference type="GO" id="GO:0006402">
    <property type="term" value="P:mRNA catabolic process"/>
    <property type="evidence" value="ECO:0007669"/>
    <property type="project" value="InterPro"/>
</dbReference>
<dbReference type="NCBIfam" id="TIGR00202">
    <property type="entry name" value="csrA"/>
    <property type="match status" value="1"/>
</dbReference>
<dbReference type="RefSeq" id="WP_109305552.1">
    <property type="nucleotide sequence ID" value="NZ_BJUF01000049.1"/>
</dbReference>
<dbReference type="OrthoDB" id="9809061at2"/>
<keyword evidence="4 5" id="KW-0694">RNA-binding</keyword>
<name>A0A2U3AMN7_9BACL</name>
<keyword evidence="1 5" id="KW-0963">Cytoplasm</keyword>
<proteinExistence type="inferred from homology"/>
<dbReference type="InterPro" id="IPR003751">
    <property type="entry name" value="CsrA"/>
</dbReference>
<dbReference type="GO" id="GO:0044781">
    <property type="term" value="P:bacterial-type flagellum organization"/>
    <property type="evidence" value="ECO:0007669"/>
    <property type="project" value="UniProtKB-KW"/>
</dbReference>
<dbReference type="FunFam" id="2.60.40.4380:FF:000002">
    <property type="entry name" value="Translational regulator CsrA"/>
    <property type="match status" value="1"/>
</dbReference>
<evidence type="ECO:0000256" key="5">
    <source>
        <dbReference type="HAMAP-Rule" id="MF_00167"/>
    </source>
</evidence>
<evidence type="ECO:0000256" key="2">
    <source>
        <dbReference type="ARBA" id="ARBA00022491"/>
    </source>
</evidence>
<evidence type="ECO:0000313" key="7">
    <source>
        <dbReference type="Proteomes" id="UP000245938"/>
    </source>
</evidence>
<dbReference type="GO" id="GO:1902208">
    <property type="term" value="P:regulation of bacterial-type flagellum assembly"/>
    <property type="evidence" value="ECO:0007669"/>
    <property type="project" value="UniProtKB-UniRule"/>
</dbReference>
<dbReference type="GO" id="GO:0048027">
    <property type="term" value="F:mRNA 5'-UTR binding"/>
    <property type="evidence" value="ECO:0007669"/>
    <property type="project" value="UniProtKB-UniRule"/>
</dbReference>
<protein>
    <recommendedName>
        <fullName evidence="5">Translational regulator CsrA</fullName>
    </recommendedName>
</protein>
<dbReference type="NCBIfam" id="NF002469">
    <property type="entry name" value="PRK01712.1"/>
    <property type="match status" value="1"/>
</dbReference>
<comment type="function">
    <text evidence="5">A translational regulator that binds mRNA to regulate translation initiation and/or mRNA stability. Usually binds in the 5'-UTR at or near the Shine-Dalgarno sequence preventing ribosome-binding, thus repressing translation. Its main target seems to be the major flagellin gene, while its function is anatagonized by FliW.</text>
</comment>
<sequence>MLVLTRKIGESITIGSDITVKIIAIDGEQIKLGIEAPKDIKVHREEVYNAIQHENEQAINFNIDMLKDLKNF</sequence>
<dbReference type="SUPFAM" id="SSF117130">
    <property type="entry name" value="CsrA-like"/>
    <property type="match status" value="1"/>
</dbReference>
<dbReference type="GO" id="GO:0006109">
    <property type="term" value="P:regulation of carbohydrate metabolic process"/>
    <property type="evidence" value="ECO:0007669"/>
    <property type="project" value="InterPro"/>
</dbReference>
<dbReference type="Pfam" id="PF02599">
    <property type="entry name" value="CsrA"/>
    <property type="match status" value="1"/>
</dbReference>
<comment type="subunit">
    <text evidence="5">Homodimer; the beta-strands of each monomer intercalate to form a hydrophobic core, while the alpha-helices form wings that extend away from the core.</text>
</comment>
<keyword evidence="2 5" id="KW-0678">Repressor</keyword>
<evidence type="ECO:0000256" key="3">
    <source>
        <dbReference type="ARBA" id="ARBA00022845"/>
    </source>
</evidence>
<dbReference type="HAMAP" id="MF_00167">
    <property type="entry name" value="CsrA"/>
    <property type="match status" value="1"/>
</dbReference>
<comment type="subcellular location">
    <subcellularLocation>
        <location evidence="5">Cytoplasm</location>
    </subcellularLocation>
</comment>
<dbReference type="GO" id="GO:0045947">
    <property type="term" value="P:negative regulation of translational initiation"/>
    <property type="evidence" value="ECO:0007669"/>
    <property type="project" value="UniProtKB-UniRule"/>
</dbReference>
<dbReference type="InterPro" id="IPR036107">
    <property type="entry name" value="CsrA_sf"/>
</dbReference>
<evidence type="ECO:0000313" key="6">
    <source>
        <dbReference type="EMBL" id="PWI25794.1"/>
    </source>
</evidence>
<dbReference type="Gene3D" id="2.60.40.4380">
    <property type="entry name" value="Translational regulator CsrA"/>
    <property type="match status" value="1"/>
</dbReference>
<keyword evidence="7" id="KW-1185">Reference proteome</keyword>
<dbReference type="GO" id="GO:0005829">
    <property type="term" value="C:cytosol"/>
    <property type="evidence" value="ECO:0007669"/>
    <property type="project" value="TreeGrafter"/>
</dbReference>
<comment type="similarity">
    <text evidence="5">Belongs to the CsrA/RsmA family.</text>
</comment>
<dbReference type="AlphaFoldDB" id="A0A2U3AMN7"/>
<dbReference type="Proteomes" id="UP000245938">
    <property type="component" value="Unassembled WGS sequence"/>
</dbReference>
<organism evidence="6 7">
    <name type="scientific">Kurthia sibirica</name>
    <dbReference type="NCBI Taxonomy" id="202750"/>
    <lineage>
        <taxon>Bacteria</taxon>
        <taxon>Bacillati</taxon>
        <taxon>Bacillota</taxon>
        <taxon>Bacilli</taxon>
        <taxon>Bacillales</taxon>
        <taxon>Caryophanaceae</taxon>
        <taxon>Kurthia</taxon>
    </lineage>
</organism>
<keyword evidence="5" id="KW-1005">Bacterial flagellum biogenesis</keyword>